<evidence type="ECO:0000256" key="9">
    <source>
        <dbReference type="HAMAP-Rule" id="MF_00415"/>
    </source>
</evidence>
<reference evidence="10 11" key="1">
    <citation type="submission" date="2022-08" db="EMBL/GenBank/DDBJ databases">
        <title>Reclassification of Massilia species as members of the genera Telluria, Duganella, Pseudoduganella, Mokoshia gen. nov. and Zemynaea gen. nov. using orthogonal and non-orthogonal genome-based approaches.</title>
        <authorList>
            <person name="Bowman J.P."/>
        </authorList>
    </citation>
    <scope>NUCLEOTIDE SEQUENCE [LARGE SCALE GENOMIC DNA]</scope>
    <source>
        <strain evidence="10 11">LMG 28164</strain>
    </source>
</reference>
<keyword evidence="10" id="KW-0969">Cilium</keyword>
<comment type="subcellular location">
    <subcellularLocation>
        <location evidence="9">Cell outer membrane</location>
    </subcellularLocation>
    <subcellularLocation>
        <location evidence="9">Bacterial flagellum basal body</location>
    </subcellularLocation>
    <subcellularLocation>
        <location evidence="2">Membrane</location>
    </subcellularLocation>
</comment>
<evidence type="ECO:0000313" key="10">
    <source>
        <dbReference type="EMBL" id="MCS0589452.1"/>
    </source>
</evidence>
<comment type="function">
    <text evidence="1 9">Assembles around the rod to form the L-ring and probably protects the motor/basal body from shearing forces during rotation.</text>
</comment>
<evidence type="ECO:0000256" key="7">
    <source>
        <dbReference type="ARBA" id="ARBA00023143"/>
    </source>
</evidence>
<gene>
    <name evidence="9" type="primary">flgH</name>
    <name evidence="10" type="ORF">NX782_09550</name>
</gene>
<dbReference type="HAMAP" id="MF_00415">
    <property type="entry name" value="FlgH"/>
    <property type="match status" value="1"/>
</dbReference>
<protein>
    <recommendedName>
        <fullName evidence="9">Flagellar L-ring protein</fullName>
    </recommendedName>
    <alternativeName>
        <fullName evidence="9">Basal body L-ring protein</fullName>
    </alternativeName>
</protein>
<evidence type="ECO:0000313" key="11">
    <source>
        <dbReference type="Proteomes" id="UP001205560"/>
    </source>
</evidence>
<comment type="similarity">
    <text evidence="3 9">Belongs to the FlgH family.</text>
</comment>
<name>A0ABT2A5R9_9BURK</name>
<organism evidence="10 11">
    <name type="scientific">Massilia norwichensis</name>
    <dbReference type="NCBI Taxonomy" id="1442366"/>
    <lineage>
        <taxon>Bacteria</taxon>
        <taxon>Pseudomonadati</taxon>
        <taxon>Pseudomonadota</taxon>
        <taxon>Betaproteobacteria</taxon>
        <taxon>Burkholderiales</taxon>
        <taxon>Oxalobacteraceae</taxon>
        <taxon>Telluria group</taxon>
        <taxon>Massilia</taxon>
    </lineage>
</organism>
<dbReference type="Proteomes" id="UP001205560">
    <property type="component" value="Unassembled WGS sequence"/>
</dbReference>
<keyword evidence="11" id="KW-1185">Reference proteome</keyword>
<keyword evidence="6 9" id="KW-0472">Membrane</keyword>
<dbReference type="PANTHER" id="PTHR34933:SF3">
    <property type="entry name" value="FLAGELLAR L-RING PROTEIN"/>
    <property type="match status" value="1"/>
</dbReference>
<dbReference type="RefSeq" id="WP_258845220.1">
    <property type="nucleotide sequence ID" value="NZ_JANUGX010000009.1"/>
</dbReference>
<dbReference type="PRINTS" id="PR01008">
    <property type="entry name" value="FLGLRINGFLGH"/>
</dbReference>
<sequence>MKKVSKAWTPAFAGATFKKVAGATVVSALGVLLAGCAATPTSIVKGPTSVRPLIADAGAPTEGAIYNSSTFRPMFEDRRARHIGDILTVSIVEKTSANKSGASTGNKSGSADFGIPGPLQGRLGASVGTSTGTKYADGDTQTASNAFTGTIGVTVSEVLPNGNLIVVGEKQVAMNKGVEFIRFSGMVNPDTIQPGNVVSSTLVADARVEYRTNSTIDRAELTSMMSRFFQSMLPF</sequence>
<evidence type="ECO:0000256" key="2">
    <source>
        <dbReference type="ARBA" id="ARBA00004370"/>
    </source>
</evidence>
<evidence type="ECO:0000256" key="4">
    <source>
        <dbReference type="ARBA" id="ARBA00011439"/>
    </source>
</evidence>
<keyword evidence="7 9" id="KW-0975">Bacterial flagellum</keyword>
<evidence type="ECO:0000256" key="1">
    <source>
        <dbReference type="ARBA" id="ARBA00002591"/>
    </source>
</evidence>
<evidence type="ECO:0000256" key="8">
    <source>
        <dbReference type="ARBA" id="ARBA00023237"/>
    </source>
</evidence>
<dbReference type="EMBL" id="JANUGX010000009">
    <property type="protein sequence ID" value="MCS0589452.1"/>
    <property type="molecule type" value="Genomic_DNA"/>
</dbReference>
<evidence type="ECO:0000256" key="6">
    <source>
        <dbReference type="ARBA" id="ARBA00023136"/>
    </source>
</evidence>
<dbReference type="PANTHER" id="PTHR34933">
    <property type="entry name" value="FLAGELLAR L-RING PROTEIN"/>
    <property type="match status" value="1"/>
</dbReference>
<evidence type="ECO:0000256" key="5">
    <source>
        <dbReference type="ARBA" id="ARBA00022729"/>
    </source>
</evidence>
<keyword evidence="8 9" id="KW-0998">Cell outer membrane</keyword>
<accession>A0ABT2A5R9</accession>
<dbReference type="InterPro" id="IPR000527">
    <property type="entry name" value="Flag_Lring"/>
</dbReference>
<keyword evidence="10" id="KW-0282">Flagellum</keyword>
<comment type="subunit">
    <text evidence="4 9">The basal body constitutes a major portion of the flagellar organelle and consists of four rings (L,P,S, and M) mounted on a central rod.</text>
</comment>
<comment type="caution">
    <text evidence="10">The sequence shown here is derived from an EMBL/GenBank/DDBJ whole genome shotgun (WGS) entry which is preliminary data.</text>
</comment>
<keyword evidence="5" id="KW-0732">Signal</keyword>
<evidence type="ECO:0000256" key="3">
    <source>
        <dbReference type="ARBA" id="ARBA00006929"/>
    </source>
</evidence>
<proteinExistence type="inferred from homology"/>
<keyword evidence="10" id="KW-0966">Cell projection</keyword>
<dbReference type="Pfam" id="PF02107">
    <property type="entry name" value="FlgH"/>
    <property type="match status" value="1"/>
</dbReference>